<name>A0A327NMS8_9BACT</name>
<reference evidence="2 3" key="1">
    <citation type="submission" date="2018-06" db="EMBL/GenBank/DDBJ databases">
        <title>Spirosoma sp. HMF3257 Genome sequencing and assembly.</title>
        <authorList>
            <person name="Kang H."/>
            <person name="Cha I."/>
            <person name="Kim H."/>
            <person name="Kang J."/>
            <person name="Joh K."/>
        </authorList>
    </citation>
    <scope>NUCLEOTIDE SEQUENCE [LARGE SCALE GENOMIC DNA]</scope>
    <source>
        <strain evidence="2 3">HMF3257</strain>
    </source>
</reference>
<feature type="signal peptide" evidence="1">
    <location>
        <begin position="1"/>
        <end position="22"/>
    </location>
</feature>
<dbReference type="AlphaFoldDB" id="A0A327NMS8"/>
<keyword evidence="3" id="KW-1185">Reference proteome</keyword>
<evidence type="ECO:0000313" key="2">
    <source>
        <dbReference type="EMBL" id="RAI76640.1"/>
    </source>
</evidence>
<gene>
    <name evidence="2" type="ORF">HMF3257_25215</name>
</gene>
<dbReference type="RefSeq" id="WP_111346497.1">
    <property type="nucleotide sequence ID" value="NZ_QLII01000001.1"/>
</dbReference>
<accession>A0A327NMS8</accession>
<comment type="caution">
    <text evidence="2">The sequence shown here is derived from an EMBL/GenBank/DDBJ whole genome shotgun (WGS) entry which is preliminary data.</text>
</comment>
<dbReference type="Proteomes" id="UP000249016">
    <property type="component" value="Unassembled WGS sequence"/>
</dbReference>
<keyword evidence="1" id="KW-0732">Signal</keyword>
<dbReference type="EMBL" id="QLII01000001">
    <property type="protein sequence ID" value="RAI76640.1"/>
    <property type="molecule type" value="Genomic_DNA"/>
</dbReference>
<proteinExistence type="predicted"/>
<sequence length="155" mass="17175">MRLLFPPIALLCLLTSCGQRSAKNESTTSVDSIAHTTATESTQPDTLCYRQIVGRDSTTLQLIIDDSTVTGELAVIPFEKDRALGSISGTRSKNQILADWQRSGEGVTQAYEVLFTLKGDSVTWRDGERVEKNGKWVLKNPAQGYEYVLMKTDCR</sequence>
<organism evidence="2 3">
    <name type="scientific">Spirosoma telluris</name>
    <dbReference type="NCBI Taxonomy" id="2183553"/>
    <lineage>
        <taxon>Bacteria</taxon>
        <taxon>Pseudomonadati</taxon>
        <taxon>Bacteroidota</taxon>
        <taxon>Cytophagia</taxon>
        <taxon>Cytophagales</taxon>
        <taxon>Cytophagaceae</taxon>
        <taxon>Spirosoma</taxon>
    </lineage>
</organism>
<dbReference type="OrthoDB" id="956460at2"/>
<evidence type="ECO:0000313" key="3">
    <source>
        <dbReference type="Proteomes" id="UP000249016"/>
    </source>
</evidence>
<feature type="chain" id="PRO_5016238821" description="Lipoprotein" evidence="1">
    <location>
        <begin position="23"/>
        <end position="155"/>
    </location>
</feature>
<evidence type="ECO:0008006" key="4">
    <source>
        <dbReference type="Google" id="ProtNLM"/>
    </source>
</evidence>
<protein>
    <recommendedName>
        <fullName evidence="4">Lipoprotein</fullName>
    </recommendedName>
</protein>
<evidence type="ECO:0000256" key="1">
    <source>
        <dbReference type="SAM" id="SignalP"/>
    </source>
</evidence>
<dbReference type="PROSITE" id="PS51257">
    <property type="entry name" value="PROKAR_LIPOPROTEIN"/>
    <property type="match status" value="1"/>
</dbReference>